<dbReference type="Proteomes" id="UP001153069">
    <property type="component" value="Unassembled WGS sequence"/>
</dbReference>
<comment type="caution">
    <text evidence="3">The sequence shown here is derived from an EMBL/GenBank/DDBJ whole genome shotgun (WGS) entry which is preliminary data.</text>
</comment>
<feature type="compositionally biased region" description="Polar residues" evidence="1">
    <location>
        <begin position="40"/>
        <end position="51"/>
    </location>
</feature>
<dbReference type="SUPFAM" id="SSF51126">
    <property type="entry name" value="Pectin lyase-like"/>
    <property type="match status" value="1"/>
</dbReference>
<keyword evidence="2" id="KW-1133">Transmembrane helix</keyword>
<evidence type="ECO:0000313" key="4">
    <source>
        <dbReference type="Proteomes" id="UP001153069"/>
    </source>
</evidence>
<evidence type="ECO:0000313" key="3">
    <source>
        <dbReference type="EMBL" id="CAB9511680.1"/>
    </source>
</evidence>
<feature type="compositionally biased region" description="Polar residues" evidence="1">
    <location>
        <begin position="122"/>
        <end position="134"/>
    </location>
</feature>
<name>A0A9N8E0H2_9STRA</name>
<proteinExistence type="predicted"/>
<feature type="compositionally biased region" description="Polar residues" evidence="1">
    <location>
        <begin position="172"/>
        <end position="183"/>
    </location>
</feature>
<feature type="transmembrane region" description="Helical" evidence="2">
    <location>
        <begin position="264"/>
        <end position="283"/>
    </location>
</feature>
<dbReference type="Gene3D" id="2.160.20.10">
    <property type="entry name" value="Single-stranded right-handed beta-helix, Pectin lyase-like"/>
    <property type="match status" value="1"/>
</dbReference>
<protein>
    <recommendedName>
        <fullName evidence="5">Right handed beta helix domain-containing protein</fullName>
    </recommendedName>
</protein>
<gene>
    <name evidence="3" type="ORF">SEMRO_497_G154750.1</name>
</gene>
<dbReference type="AlphaFoldDB" id="A0A9N8E0H2"/>
<dbReference type="EMBL" id="CAICTM010000496">
    <property type="protein sequence ID" value="CAB9511680.1"/>
    <property type="molecule type" value="Genomic_DNA"/>
</dbReference>
<dbReference type="OrthoDB" id="41782at2759"/>
<feature type="compositionally biased region" description="Polar residues" evidence="1">
    <location>
        <begin position="1"/>
        <end position="15"/>
    </location>
</feature>
<organism evidence="3 4">
    <name type="scientific">Seminavis robusta</name>
    <dbReference type="NCBI Taxonomy" id="568900"/>
    <lineage>
        <taxon>Eukaryota</taxon>
        <taxon>Sar</taxon>
        <taxon>Stramenopiles</taxon>
        <taxon>Ochrophyta</taxon>
        <taxon>Bacillariophyta</taxon>
        <taxon>Bacillariophyceae</taxon>
        <taxon>Bacillariophycidae</taxon>
        <taxon>Naviculales</taxon>
        <taxon>Naviculaceae</taxon>
        <taxon>Seminavis</taxon>
    </lineage>
</organism>
<dbReference type="InterPro" id="IPR012334">
    <property type="entry name" value="Pectin_lyas_fold"/>
</dbReference>
<keyword evidence="4" id="KW-1185">Reference proteome</keyword>
<feature type="region of interest" description="Disordered" evidence="1">
    <location>
        <begin position="1"/>
        <end position="58"/>
    </location>
</feature>
<evidence type="ECO:0000256" key="1">
    <source>
        <dbReference type="SAM" id="MobiDB-lite"/>
    </source>
</evidence>
<dbReference type="InterPro" id="IPR011050">
    <property type="entry name" value="Pectin_lyase_fold/virulence"/>
</dbReference>
<keyword evidence="2" id="KW-0472">Membrane</keyword>
<keyword evidence="2" id="KW-0812">Transmembrane</keyword>
<feature type="region of interest" description="Disordered" evidence="1">
    <location>
        <begin position="166"/>
        <end position="185"/>
    </location>
</feature>
<reference evidence="3" key="1">
    <citation type="submission" date="2020-06" db="EMBL/GenBank/DDBJ databases">
        <authorList>
            <consortium name="Plant Systems Biology data submission"/>
        </authorList>
    </citation>
    <scope>NUCLEOTIDE SEQUENCE</scope>
    <source>
        <strain evidence="3">D6</strain>
    </source>
</reference>
<evidence type="ECO:0000256" key="2">
    <source>
        <dbReference type="SAM" id="Phobius"/>
    </source>
</evidence>
<sequence length="683" mass="73104">MDSGGNNNEQEQSVTGAALSDDGAPKQQQQEEDETAALTDMSTTSLSSQEGSTGGGVAQVPVVSTDAKLPFRSFFATRQTIADLEGQAKKETNGCHNCGCGGVVTKPGAVAVDGLTQESLSVSEDLNDSSSTVSHEVAESRSDTVVSGVNNEETPDHVVLNIRDEDEDDGTNCHSTPASSSASVEEEIPMIHATLAEEPPIQAELVQATLVVPPPVAYHVQFDEEAPQDPTSPTEGSRQPPVTLPIEDTADLQKKLFSRRNVTWVIRCHVFLLVLGLILGILIPKLQEENFEQELLEDIVEDDYHFPFPHASPVMLEAPTVVAPSDWSAPPPTPAPATAPTPQPSVLSVYDCYKSLLDVAIAQVEDPSEDGLYHLCPNVRFKLGGYNDDYTSIEEGDYPLTALRDSIEIRCAFDGRKENHCVIDGGFLQVALNPPSLPNKTLTDQAADAVDNVTFRGITFTGQLNTTNNDSYPSGTSVYMNQPGRNVTFIDCAWENMVAPNGVAQIGADNNNGRNSSLASGEEPSMGVTFENCTFSNIEYGGGGAPLMSVFGQEAVLRRCRFEGLSLPTSLSSCVLGGNTMEFCQGLLYCFDHSRCELSDICVDGLEFAGPGAIATTSHETDLTVSGSMIAEELVVPPGLSFLNCSSGLAMFADEEFLIPECWDDAVDVFFSNETSSSNFCGF</sequence>
<feature type="region of interest" description="Disordered" evidence="1">
    <location>
        <begin position="122"/>
        <end position="150"/>
    </location>
</feature>
<accession>A0A9N8E0H2</accession>
<evidence type="ECO:0008006" key="5">
    <source>
        <dbReference type="Google" id="ProtNLM"/>
    </source>
</evidence>
<feature type="region of interest" description="Disordered" evidence="1">
    <location>
        <begin position="225"/>
        <end position="245"/>
    </location>
</feature>